<dbReference type="GeneID" id="86154681"/>
<dbReference type="RefSeq" id="WP_135709137.1">
    <property type="nucleotide sequence ID" value="NZ_CABFKI010000001.1"/>
</dbReference>
<feature type="domain" description="Trimeric autotransporter adhesin Trp ring" evidence="17">
    <location>
        <begin position="3365"/>
        <end position="3412"/>
    </location>
</feature>
<comment type="subcellular location">
    <subcellularLocation>
        <location evidence="2">Cell outer membrane</location>
    </subcellularLocation>
    <subcellularLocation>
        <location evidence="1">Cell surface</location>
    </subcellularLocation>
</comment>
<evidence type="ECO:0000256" key="4">
    <source>
        <dbReference type="ARBA" id="ARBA00022448"/>
    </source>
</evidence>
<feature type="region of interest" description="Disordered" evidence="12">
    <location>
        <begin position="2689"/>
        <end position="2739"/>
    </location>
</feature>
<feature type="compositionally biased region" description="Low complexity" evidence="12">
    <location>
        <begin position="3526"/>
        <end position="3535"/>
    </location>
</feature>
<dbReference type="Gene3D" id="3.30.1300.30">
    <property type="entry name" value="GSPII I/J protein-like"/>
    <property type="match status" value="1"/>
</dbReference>
<dbReference type="Gene3D" id="1.20.5.170">
    <property type="match status" value="1"/>
</dbReference>
<feature type="region of interest" description="Disordered" evidence="12">
    <location>
        <begin position="2409"/>
        <end position="2437"/>
    </location>
</feature>
<keyword evidence="8" id="KW-0653">Protein transport</keyword>
<dbReference type="Gene3D" id="2.20.25.140">
    <property type="match status" value="5"/>
</dbReference>
<dbReference type="Pfam" id="PF05658">
    <property type="entry name" value="YadA_head"/>
    <property type="match status" value="5"/>
</dbReference>
<feature type="domain" description="Trimeric autotransporter adhesin Trp ring" evidence="17">
    <location>
        <begin position="2274"/>
        <end position="2321"/>
    </location>
</feature>
<sequence length="3856" mass="398290">MNKIFMTKRRHDGEIAVCSELTRSKGKMKSFVAAVATAAVLAVPVAEAAEVATVIGVNVVSGGENVKIETKDDTVAIGGATVGTGSLGTVAIGSGTYANGKNAVAVGSGNTANGTQTTVFGSQSKATMQQATAIGNEVEAKGYSSIAIGSDDTGIKTISTNKRNGANTEYSTFVYDAAQEEMVSNPYVKVETKNAGTTGAPAALSYTATLTSADPNATGETTKTVVFARAISGVNSSKALTTEQQSLIRLLGLSLTGAPISANVYERLKENKDVILINADSSDDEIRAAVAFAKGDPLNYRARLLAKFKAEALAANPNLSEADLNAAAQSSLDALASKMGQSSVDAYINAFYNPYQKTTTAGVGAIAQGAKAIAMEDGAVAIGTAASAMSKESLALGVATVTTGERAIGVGSLAVASGDRSVAIGTYTNRPDSTLGETRYDAPRALGDDAVAIGAGAYVGVDVLGTKSVALGAGSIVTTSYGDLKENLTTGAWEGTLRNYKSYDPNKTPGVNADGETDKQFTRGNTTTGGSTGTVDKAYVGRLIYRDFAGATAVGAVSVGYAGAEKRIQNVAAGEISPTSTDAINGSQLYIATYELGYQIESSHFHTNDGTGTQEEGNTVTNKGKLAETAGARSKYATTAGVAARAVGEAAVAVGHNTLTGLTEKQYAEMVVIDKALAKHKEDRQKAQDKLEAAKKTISLAESRLPILRTELANYTLSLADLERKIKEATGNLDELARLNEQRTKMVASKQLVQEQRDKLAKDQAKATTDKQTSEAEIATLDGKISDAKTQLAAFLAANATSFAVALGSNIEASGEKSVAIGKDVKVRGNQSIAVGYGNAVGSQAKNVGAFGNNNQIGATATYVDGKLQTADDLTNESAVENSRVVGNNNYINTNNTYVLGSGVGVEGADHFGTVENSVYLGNDSTVKDSDVAITKNNVGTVKNLTKGNVAGSTSTAGSKGTVTNAELFGVTYGDFAGATAKGAVTVGSAGEERRIMNVAAGEISNTSTDAINGSQLYYVAKQAATPFTVTANSNKDTDAKNLDKQYAGGDGKQVQLGETLNIAGSKTSKNLTRDSSNTATDGTYSAQNIQTVVDNDGVQIQFAEKPEFKEVTAKDGDNVSKLSPTNITTTDGTSTTTIAPNSITVGDKAGDADKPVTITSGTNGGTISNLDGNLDGAKKDTNAPTTEASKPNNLANNNAATVGDVLNAGWNLKTQDQAVDFVKPYDTVNIKGDGAVKVAGENTDGATSTVTISVETTTLKDEKKVGDNNTLVDGKDGKVDAPAEGDKNKLVTAENIANAINNSGFTLKSSAVENQGEKLTGTQTGDEVINPGDVIEMVAGKNMAVKQDQNGKITYATKDNVEFNTVKVGTTGTGTGTDTKKTVELKTENAKPATNNPDTNKPTTALDIKSTDGKPTQITGVGSVLNTQDINVDKDGNKENGTPAGSEKLVNLNGTEQAPVNKNAAATVGDLQNMGWVVKATGNAYSDVVKNANEVNFVGTNLAKVTGETKEGIRTITVDVNAQKTVEAADTPVVYTDADGNKLVKGEDGKFYKPADLEGATYDKTANKYTKNNADVAPATTVIASMNDGDNIANNPKQLSNVKGNLAPTYNKGDNKIGDGTNSTVNGKPTTEIVDTPTKSATLAPVDASKVYNNAATVGDVLNAGWNLQGNGVAKDFVKPYDTVNFVNGTGTTVDVTTDENGKVSNVKVNTLLAPTNLNGDVLVKGNDNNWYKASEVTNGVPNNAATVQNAPTSVKVVNPADNTTSNPTKLGNVASSLNMKQVSTNPTGSTANPVPSENKELLNLEGTTDAPVNKNAAATVGDLQNMGWVVRAQGNGYSDVVKNANEVEFKGEGIEVNGKTDENGKRVITIKPLAQVLTTLEAELVNNTGGTGTGEPSGKITIAPNNNAGGFATAGNVKDMINTAGWRVQENGTTKDLVKAGDKVNFVNGAGTTVSVTTADGGESSDVKVNIDTTTLTNTDGKVNNPVENVETLTKAIEDAKKELAEAQTDDARAEANRKLAEAEKNANDAGLNKVVTAQNVAEAINKSGFTLKTSANGGEKISGDDELINPGDKVEMIAGKNLTVKQEANGKVTYATKENVNFTTASIGKETFVKKDDPTKEVVKIGDKYYEKGVVEKDGKVYPADTDLTQVNDATPQASEIAADNVKLKDPTVNFERVDGRDTTHTPAGENAQPTTTNVDSALSVKDSNGNNSQINGIASALDTKEVATKPTGTTGTTATDKLVDLTAPTDPDTKAKWESSAVTVGDIANMGWIVSASGNEYTDTVKNANKVDFVGKGLATVTGETKDGVRTITVNVDAQKTVEAAQTPVVYTNENGEKLVKGEDGKFYKPADLEGATYDKTANKYTKDNADVAPATTVIASMNDGNNRTTTPMVLSNVDGNLAPTYNKDDATETNGKLGDTTADAPTKSQTAPTADDVKKMYNNAATVGDVLNAGWNLQGNGEAKDFVKPYDTVNFADGAGTKVDVSTDADGKVSTVKVNVDTVGLTNNANGGVENPTKAAQEALAAAQKALDEANAGTDEAAKEAATKNVQAAQKALDKANNQIATAQDVANAINNSGWNVIAEANGGVVSGSNKELVKPSETVSLKAGKNIEIAQDGQNFTFRTSATPEFNSVTVGEPAYQKADGTPVNKVGDKYYTADGQEVAAGDVVKATKPAVNMTAEAAKPATNNSNNQPSTALNITSADGKPTQITGVGSSLNTKAVPTSPTGSGGTTENIDLVDLVGTNTAPINKNAAATVGDLANMGWIVSATGNGYKDAVKNANQVDFVGTGLATVKGETKDGIRTITVDVNAQNTVESAQNPVVYTDANGNKVTKADDGNFYPADSVVIDGKRYPKGSVKQADGSIVDANGQAVAEVQPIAKGDIIASMNNGDNATKPTTLSNVGSNLTPTTSGDTLINKDGTTTAGQTPTKAEKAPTNAAKINNNAATVGDVLNAGWNLQGNGSAVDFVKPYDTVNFVDGAGTKVEVTTDGQVSNVKVNVDTGKVTTVTKEDPTSTADAPKPAINTGKVAGPIETALKAANKTDDQIKEITDKLAALNAAKEALANNKDDAKKAELEAAVTAKTNELTTALGGENSPVKVEDLAKLENKVATAQDIANAINNTGFTLKTSATTGGEKDTASTGEELINPGETVEMVAGKNLTVKQEANGKVTYATKDDVNFNSVEVGKAEPTYKDKDGNELVKVGDNFYKKGAYDNAPEKADGTKNLDNVPTATVDREKSDTVPVKLTSDKGVGTSHTDIAGDKSDKDAPSALNVKDSLGENSQINGIASALDTKEVATKPLTVDADGNPVANKQTGKDTLVDLSNVNKPLADTATPEEKAAAEKLASSALTVKDAANMGWIVSASGNEYVDTVKNANKVDFKGENGISVTGKTTADGVREITVSLEKGEVIGANEGTVKIDGKDTDVVKVGDEYFKKEDIDPTTGKPKEGTTALGNDVVGNNGENVVNNGNKLVDGHTVAKAIQESGFTVGKETDTSGVDFNNSDEKVNPNDELRFADGKGTTVSTGTVKTIDPNGEVSTKTVVKVDVDTGVITNNANGSLKGIVSAADAKKLNDDLAKAQDALAAIEKLGENAPQNVKDAAKAAVYDAEKAIEKAGLNKVATVQNVADAINQSGWNAAVANVGSGVSVDKGGDALVNPGDTVTMTAGNNMQITKDGLNYTIETQKDVAFNSVTADTVNIGPATLTGRVAHNPDGSTTNELSVGSPSSPTRITNVAPGVNDTDAVNVSQLKGVQNNINQRFGDVYQKMDREHKDLRAGIAGAAALAGIPEVHVAGRSMIAAAASAYKSENAVAVGYSRLSDNSKIKLKLTGSANSRGDVMGTVGVGYMW</sequence>
<dbReference type="InterPro" id="IPR008640">
    <property type="entry name" value="Adhesin_Head_dom"/>
</dbReference>
<dbReference type="Gene3D" id="6.10.250.2120">
    <property type="match status" value="1"/>
</dbReference>
<feature type="domain" description="Trimeric autotransporter adhesin YadA-like stalk" evidence="16">
    <location>
        <begin position="567"/>
        <end position="590"/>
    </location>
</feature>
<evidence type="ECO:0000259" key="14">
    <source>
        <dbReference type="Pfam" id="PF03895"/>
    </source>
</evidence>
<feature type="domain" description="Trimeric autotransporter adhesin YadA-like stalk" evidence="16">
    <location>
        <begin position="995"/>
        <end position="1039"/>
    </location>
</feature>
<feature type="region of interest" description="Disordered" evidence="12">
    <location>
        <begin position="2180"/>
        <end position="2199"/>
    </location>
</feature>
<dbReference type="InterPro" id="IPR040482">
    <property type="entry name" value="Trp_ring"/>
</dbReference>
<feature type="domain" description="Trimeric autotransporter adhesin YadA-like head" evidence="15">
    <location>
        <begin position="403"/>
        <end position="427"/>
    </location>
</feature>
<evidence type="ECO:0000256" key="1">
    <source>
        <dbReference type="ARBA" id="ARBA00004241"/>
    </source>
</evidence>
<evidence type="ECO:0000256" key="11">
    <source>
        <dbReference type="SAM" id="Coils"/>
    </source>
</evidence>
<feature type="region of interest" description="Disordered" evidence="12">
    <location>
        <begin position="2902"/>
        <end position="2938"/>
    </location>
</feature>
<evidence type="ECO:0000313" key="19">
    <source>
        <dbReference type="Proteomes" id="UP000308167"/>
    </source>
</evidence>
<evidence type="ECO:0000256" key="5">
    <source>
        <dbReference type="ARBA" id="ARBA00022452"/>
    </source>
</evidence>
<feature type="compositionally biased region" description="Polar residues" evidence="12">
    <location>
        <begin position="2902"/>
        <end position="2936"/>
    </location>
</feature>
<feature type="compositionally biased region" description="Basic and acidic residues" evidence="12">
    <location>
        <begin position="3266"/>
        <end position="3275"/>
    </location>
</feature>
<evidence type="ECO:0000256" key="13">
    <source>
        <dbReference type="SAM" id="SignalP"/>
    </source>
</evidence>
<feature type="coiled-coil region" evidence="11">
    <location>
        <begin position="1992"/>
        <end position="2035"/>
    </location>
</feature>
<evidence type="ECO:0000256" key="8">
    <source>
        <dbReference type="ARBA" id="ARBA00022927"/>
    </source>
</evidence>
<feature type="compositionally biased region" description="Polar residues" evidence="12">
    <location>
        <begin position="1393"/>
        <end position="1404"/>
    </location>
</feature>
<keyword evidence="9" id="KW-0472">Membrane</keyword>
<protein>
    <submittedName>
        <fullName evidence="18">Autotransporter adhesin</fullName>
    </submittedName>
</protein>
<evidence type="ECO:0000259" key="17">
    <source>
        <dbReference type="Pfam" id="PF18669"/>
    </source>
</evidence>
<feature type="compositionally biased region" description="Polar residues" evidence="12">
    <location>
        <begin position="2692"/>
        <end position="2728"/>
    </location>
</feature>
<feature type="domain" description="Trimeric autotransporter adhesin Trp ring" evidence="17">
    <location>
        <begin position="1828"/>
        <end position="1873"/>
    </location>
</feature>
<feature type="region of interest" description="Disordered" evidence="12">
    <location>
        <begin position="3498"/>
        <end position="3535"/>
    </location>
</feature>
<feature type="domain" description="Trimeric autotransporter adhesin YadA-like C-terminal membrane anchor" evidence="14">
    <location>
        <begin position="3798"/>
        <end position="3856"/>
    </location>
</feature>
<feature type="chain" id="PRO_5045150667" evidence="13">
    <location>
        <begin position="49"/>
        <end position="3856"/>
    </location>
</feature>
<feature type="compositionally biased region" description="Polar residues" evidence="12">
    <location>
        <begin position="1183"/>
        <end position="1197"/>
    </location>
</feature>
<dbReference type="CDD" id="cd12820">
    <property type="entry name" value="LbR_YadA-like"/>
    <property type="match status" value="1"/>
</dbReference>
<dbReference type="EMBL" id="CABFKI010000001">
    <property type="protein sequence ID" value="VTU05941.1"/>
    <property type="molecule type" value="Genomic_DNA"/>
</dbReference>
<organism evidence="18 19">
    <name type="scientific">Actinobacillus porcinus</name>
    <dbReference type="NCBI Taxonomy" id="51048"/>
    <lineage>
        <taxon>Bacteria</taxon>
        <taxon>Pseudomonadati</taxon>
        <taxon>Pseudomonadota</taxon>
        <taxon>Gammaproteobacteria</taxon>
        <taxon>Pasteurellales</taxon>
        <taxon>Pasteurellaceae</taxon>
        <taxon>Actinobacillus</taxon>
    </lineage>
</organism>
<comment type="caution">
    <text evidence="18">The sequence shown here is derived from an EMBL/GenBank/DDBJ whole genome shotgun (WGS) entry which is preliminary data.</text>
</comment>
<evidence type="ECO:0000256" key="10">
    <source>
        <dbReference type="ARBA" id="ARBA00023237"/>
    </source>
</evidence>
<evidence type="ECO:0000259" key="16">
    <source>
        <dbReference type="Pfam" id="PF05662"/>
    </source>
</evidence>
<dbReference type="Pfam" id="PF03895">
    <property type="entry name" value="YadA_anchor"/>
    <property type="match status" value="1"/>
</dbReference>
<dbReference type="InterPro" id="IPR037174">
    <property type="entry name" value="Trimeric_adhesin"/>
</dbReference>
<reference evidence="18 19" key="1">
    <citation type="submission" date="2019-05" db="EMBL/GenBank/DDBJ databases">
        <authorList>
            <consortium name="Pathogen Informatics"/>
        </authorList>
    </citation>
    <scope>NUCLEOTIDE SEQUENCE [LARGE SCALE GENOMIC DNA]</scope>
    <source>
        <strain evidence="18 19">NM319</strain>
    </source>
</reference>
<keyword evidence="10" id="KW-0998">Cell outer membrane</keyword>
<feature type="domain" description="Trimeric autotransporter adhesin YadA-like stalk" evidence="16">
    <location>
        <begin position="3738"/>
        <end position="3773"/>
    </location>
</feature>
<evidence type="ECO:0000256" key="2">
    <source>
        <dbReference type="ARBA" id="ARBA00004442"/>
    </source>
</evidence>
<dbReference type="InterPro" id="IPR005594">
    <property type="entry name" value="YadA_C"/>
</dbReference>
<keyword evidence="11" id="KW-0175">Coiled coil</keyword>
<feature type="region of interest" description="Disordered" evidence="12">
    <location>
        <begin position="3221"/>
        <end position="3275"/>
    </location>
</feature>
<keyword evidence="7 13" id="KW-0732">Signal</keyword>
<dbReference type="Pfam" id="PF05662">
    <property type="entry name" value="YadA_stalk"/>
    <property type="match status" value="3"/>
</dbReference>
<keyword evidence="6" id="KW-0812">Transmembrane</keyword>
<feature type="signal peptide" evidence="13">
    <location>
        <begin position="1"/>
        <end position="48"/>
    </location>
</feature>
<evidence type="ECO:0000313" key="18">
    <source>
        <dbReference type="EMBL" id="VTU05941.1"/>
    </source>
</evidence>
<feature type="domain" description="Trimeric autotransporter adhesin YadA-like head" evidence="15">
    <location>
        <begin position="112"/>
        <end position="136"/>
    </location>
</feature>
<evidence type="ECO:0000256" key="12">
    <source>
        <dbReference type="SAM" id="MobiDB-lite"/>
    </source>
</evidence>
<feature type="region of interest" description="Disordered" evidence="12">
    <location>
        <begin position="1611"/>
        <end position="1631"/>
    </location>
</feature>
<feature type="region of interest" description="Disordered" evidence="12">
    <location>
        <begin position="1390"/>
        <end position="1422"/>
    </location>
</feature>
<feature type="region of interest" description="Disordered" evidence="12">
    <location>
        <begin position="3447"/>
        <end position="3470"/>
    </location>
</feature>
<feature type="coiled-coil region" evidence="11">
    <location>
        <begin position="2522"/>
        <end position="2582"/>
    </location>
</feature>
<comment type="similarity">
    <text evidence="3">Belongs to the autotransporter-2 (AT-2) (TC 1.B.40) family.</text>
</comment>
<dbReference type="InterPro" id="IPR008635">
    <property type="entry name" value="Coiled_stalk_dom"/>
</dbReference>
<evidence type="ECO:0000256" key="6">
    <source>
        <dbReference type="ARBA" id="ARBA00022692"/>
    </source>
</evidence>
<feature type="compositionally biased region" description="Basic and acidic residues" evidence="12">
    <location>
        <begin position="3511"/>
        <end position="3525"/>
    </location>
</feature>
<evidence type="ECO:0000256" key="9">
    <source>
        <dbReference type="ARBA" id="ARBA00023136"/>
    </source>
</evidence>
<feature type="domain" description="Trimeric autotransporter adhesin YadA-like head" evidence="15">
    <location>
        <begin position="88"/>
        <end position="109"/>
    </location>
</feature>
<keyword evidence="4" id="KW-0813">Transport</keyword>
<keyword evidence="5" id="KW-1134">Transmembrane beta strand</keyword>
<dbReference type="Proteomes" id="UP000308167">
    <property type="component" value="Unassembled WGS sequence"/>
</dbReference>
<name>A0ABY6TH76_9PAST</name>
<evidence type="ECO:0000259" key="15">
    <source>
        <dbReference type="Pfam" id="PF05658"/>
    </source>
</evidence>
<dbReference type="Gene3D" id="3.90.1780.10">
    <property type="entry name" value="Trimeric adhesin"/>
    <property type="match status" value="16"/>
</dbReference>
<dbReference type="SUPFAM" id="SSF54523">
    <property type="entry name" value="Pili subunits"/>
    <property type="match status" value="1"/>
</dbReference>
<feature type="region of interest" description="Disordered" evidence="12">
    <location>
        <begin position="504"/>
        <end position="532"/>
    </location>
</feature>
<feature type="domain" description="Trimeric autotransporter adhesin YadA-like head" evidence="15">
    <location>
        <begin position="813"/>
        <end position="838"/>
    </location>
</feature>
<feature type="compositionally biased region" description="Polar residues" evidence="12">
    <location>
        <begin position="1621"/>
        <end position="1630"/>
    </location>
</feature>
<feature type="compositionally biased region" description="Low complexity" evidence="12">
    <location>
        <begin position="1158"/>
        <end position="1170"/>
    </location>
</feature>
<feature type="region of interest" description="Disordered" evidence="12">
    <location>
        <begin position="1156"/>
        <end position="1197"/>
    </location>
</feature>
<dbReference type="InterPro" id="IPR011049">
    <property type="entry name" value="Serralysin-like_metalloprot_C"/>
</dbReference>
<feature type="domain" description="Trimeric autotransporter adhesin Trp ring" evidence="17">
    <location>
        <begin position="2769"/>
        <end position="2816"/>
    </location>
</feature>
<dbReference type="SUPFAM" id="SSF101999">
    <property type="entry name" value="Trimeric adhesin"/>
    <property type="match status" value="9"/>
</dbReference>
<dbReference type="Gene3D" id="2.150.10.10">
    <property type="entry name" value="Serralysin-like metalloprotease, C-terminal"/>
    <property type="match status" value="3"/>
</dbReference>
<gene>
    <name evidence="18" type="ORF">SAMEA1410922_00274</name>
</gene>
<feature type="coiled-coil region" evidence="11">
    <location>
        <begin position="3039"/>
        <end position="3083"/>
    </location>
</feature>
<feature type="compositionally biased region" description="Basic and acidic residues" evidence="12">
    <location>
        <begin position="3221"/>
        <end position="3231"/>
    </location>
</feature>
<feature type="domain" description="Trimeric autotransporter adhesin Trp ring" evidence="17">
    <location>
        <begin position="1475"/>
        <end position="1522"/>
    </location>
</feature>
<keyword evidence="19" id="KW-1185">Reference proteome</keyword>
<evidence type="ECO:0000256" key="3">
    <source>
        <dbReference type="ARBA" id="ARBA00005848"/>
    </source>
</evidence>
<dbReference type="InterPro" id="IPR045584">
    <property type="entry name" value="Pilin-like"/>
</dbReference>
<dbReference type="Pfam" id="PF18669">
    <property type="entry name" value="Trp_ring"/>
    <property type="match status" value="5"/>
</dbReference>
<accession>A0ABY6TH76</accession>
<proteinExistence type="inferred from homology"/>
<feature type="coiled-coil region" evidence="11">
    <location>
        <begin position="677"/>
        <end position="739"/>
    </location>
</feature>
<feature type="domain" description="Trimeric autotransporter adhesin YadA-like head" evidence="15">
    <location>
        <begin position="445"/>
        <end position="475"/>
    </location>
</feature>
<evidence type="ECO:0000256" key="7">
    <source>
        <dbReference type="ARBA" id="ARBA00022729"/>
    </source>
</evidence>
<dbReference type="SUPFAM" id="SSF101967">
    <property type="entry name" value="Adhesin YadA, collagen-binding domain"/>
    <property type="match status" value="5"/>
</dbReference>